<accession>A0A6J0BF33</accession>
<dbReference type="SUPFAM" id="SSF51735">
    <property type="entry name" value="NAD(P)-binding Rossmann-fold domains"/>
    <property type="match status" value="1"/>
</dbReference>
<dbReference type="PANTHER" id="PTHR43115">
    <property type="entry name" value="DEHYDROGENASE/REDUCTASE SDR FAMILY MEMBER 11"/>
    <property type="match status" value="1"/>
</dbReference>
<dbReference type="PROSITE" id="PS00061">
    <property type="entry name" value="ADH_SHORT"/>
    <property type="match status" value="1"/>
</dbReference>
<dbReference type="PANTHER" id="PTHR43115:SF4">
    <property type="entry name" value="DEHYDROGENASE_REDUCTASE SDR FAMILY MEMBER 11"/>
    <property type="match status" value="1"/>
</dbReference>
<gene>
    <name evidence="5" type="primary">LOC107219333</name>
</gene>
<dbReference type="GeneID" id="107219333"/>
<evidence type="ECO:0000256" key="3">
    <source>
        <dbReference type="RuleBase" id="RU000363"/>
    </source>
</evidence>
<dbReference type="KEGG" id="nlo:107219333"/>
<dbReference type="Gene3D" id="3.40.50.720">
    <property type="entry name" value="NAD(P)-binding Rossmann-like Domain"/>
    <property type="match status" value="1"/>
</dbReference>
<dbReference type="InterPro" id="IPR020904">
    <property type="entry name" value="Sc_DH/Rdtase_CS"/>
</dbReference>
<protein>
    <submittedName>
        <fullName evidence="5">Farnesol dehydrogenase</fullName>
    </submittedName>
</protein>
<dbReference type="Pfam" id="PF00106">
    <property type="entry name" value="adh_short"/>
    <property type="match status" value="1"/>
</dbReference>
<dbReference type="InterPro" id="IPR036291">
    <property type="entry name" value="NAD(P)-bd_dom_sf"/>
</dbReference>
<dbReference type="Proteomes" id="UP000829291">
    <property type="component" value="Chromosome 6"/>
</dbReference>
<sequence>MDRWVGKIAVVTGASSGIGAAIAEALVKEGIIVVGVARRLDNLKALSTSLKGAKGKLYAKQCDVTKEDELLGTFEWVNTELGGIDILVNNAGVWSTNRVIDGNIKEFRKLLDLNVLASAVSLQKAVASMQRRNVAGHIININSVAGHWLPGQASSLYPATKHAITTITETVRRELSLANSKIKITSVSPGFVKTDIMRASGVANHEQFFDNLPHLQPKSVVDAVLYILGTPEDVQVMELTLCPVGEKAF</sequence>
<organism evidence="5">
    <name type="scientific">Neodiprion lecontei</name>
    <name type="common">Redheaded pine sawfly</name>
    <dbReference type="NCBI Taxonomy" id="441921"/>
    <lineage>
        <taxon>Eukaryota</taxon>
        <taxon>Metazoa</taxon>
        <taxon>Ecdysozoa</taxon>
        <taxon>Arthropoda</taxon>
        <taxon>Hexapoda</taxon>
        <taxon>Insecta</taxon>
        <taxon>Pterygota</taxon>
        <taxon>Neoptera</taxon>
        <taxon>Endopterygota</taxon>
        <taxon>Hymenoptera</taxon>
        <taxon>Tenthredinoidea</taxon>
        <taxon>Diprionidae</taxon>
        <taxon>Diprioninae</taxon>
        <taxon>Neodiprion</taxon>
    </lineage>
</organism>
<proteinExistence type="inferred from homology"/>
<comment type="similarity">
    <text evidence="1 3">Belongs to the short-chain dehydrogenases/reductases (SDR) family.</text>
</comment>
<evidence type="ECO:0000313" key="4">
    <source>
        <dbReference type="Proteomes" id="UP000829291"/>
    </source>
</evidence>
<evidence type="ECO:0000256" key="2">
    <source>
        <dbReference type="ARBA" id="ARBA00023002"/>
    </source>
</evidence>
<dbReference type="OrthoDB" id="1933717at2759"/>
<dbReference type="RefSeq" id="XP_015513016.2">
    <property type="nucleotide sequence ID" value="XM_015657530.2"/>
</dbReference>
<dbReference type="PRINTS" id="PR00080">
    <property type="entry name" value="SDRFAMILY"/>
</dbReference>
<dbReference type="InParanoid" id="A0A6J0BF33"/>
<dbReference type="AlphaFoldDB" id="A0A6J0BF33"/>
<dbReference type="FunCoup" id="A0A6J0BF33">
    <property type="interactions" value="147"/>
</dbReference>
<dbReference type="InterPro" id="IPR002347">
    <property type="entry name" value="SDR_fam"/>
</dbReference>
<name>A0A6J0BF33_NEOLC</name>
<keyword evidence="2" id="KW-0560">Oxidoreductase</keyword>
<dbReference type="GO" id="GO:0016616">
    <property type="term" value="F:oxidoreductase activity, acting on the CH-OH group of donors, NAD or NADP as acceptor"/>
    <property type="evidence" value="ECO:0007669"/>
    <property type="project" value="UniProtKB-ARBA"/>
</dbReference>
<dbReference type="PRINTS" id="PR00081">
    <property type="entry name" value="GDHRDH"/>
</dbReference>
<keyword evidence="4" id="KW-1185">Reference proteome</keyword>
<evidence type="ECO:0000313" key="5">
    <source>
        <dbReference type="RefSeq" id="XP_015513016.2"/>
    </source>
</evidence>
<reference evidence="5" key="1">
    <citation type="submission" date="2025-08" db="UniProtKB">
        <authorList>
            <consortium name="RefSeq"/>
        </authorList>
    </citation>
    <scope>IDENTIFICATION</scope>
    <source>
        <tissue evidence="5">Thorax and Abdomen</tissue>
    </source>
</reference>
<evidence type="ECO:0000256" key="1">
    <source>
        <dbReference type="ARBA" id="ARBA00006484"/>
    </source>
</evidence>